<name>A8QCT9_MALGO</name>
<reference evidence="5 6" key="1">
    <citation type="journal article" date="2007" name="Proc. Natl. Acad. Sci. U.S.A.">
        <title>Dandruff-associated Malassezia genomes reveal convergent and divergent virulence traits shared with plant and human fungal pathogens.</title>
        <authorList>
            <person name="Xu J."/>
            <person name="Saunders C.W."/>
            <person name="Hu P."/>
            <person name="Grant R.A."/>
            <person name="Boekhout T."/>
            <person name="Kuramae E.E."/>
            <person name="Kronstad J.W."/>
            <person name="Deangelis Y.M."/>
            <person name="Reeder N.L."/>
            <person name="Johnstone K.R."/>
            <person name="Leland M."/>
            <person name="Fieno A.M."/>
            <person name="Begley W.M."/>
            <person name="Sun Y."/>
            <person name="Lacey M.P."/>
            <person name="Chaudhary T."/>
            <person name="Keough T."/>
            <person name="Chu L."/>
            <person name="Sears R."/>
            <person name="Yuan B."/>
            <person name="Dawson T.L.Jr."/>
        </authorList>
    </citation>
    <scope>NUCLEOTIDE SEQUENCE [LARGE SCALE GENOMIC DNA]</scope>
    <source>
        <strain evidence="6">ATCC MYA-4612 / CBS 7966</strain>
    </source>
</reference>
<evidence type="ECO:0000256" key="1">
    <source>
        <dbReference type="ARBA" id="ARBA00022468"/>
    </source>
</evidence>
<dbReference type="Pfam" id="PF13516">
    <property type="entry name" value="LRR_6"/>
    <property type="match status" value="3"/>
</dbReference>
<dbReference type="SMART" id="SM00368">
    <property type="entry name" value="LRR_RI"/>
    <property type="match status" value="6"/>
</dbReference>
<gene>
    <name evidence="5" type="ORF">MGL_4046</name>
</gene>
<evidence type="ECO:0000256" key="3">
    <source>
        <dbReference type="ARBA" id="ARBA00022737"/>
    </source>
</evidence>
<dbReference type="OrthoDB" id="120976at2759"/>
<dbReference type="GO" id="GO:0005096">
    <property type="term" value="F:GTPase activator activity"/>
    <property type="evidence" value="ECO:0007669"/>
    <property type="project" value="UniProtKB-KW"/>
</dbReference>
<keyword evidence="2" id="KW-0433">Leucine-rich repeat</keyword>
<dbReference type="Gene3D" id="3.80.10.10">
    <property type="entry name" value="Ribonuclease Inhibitor"/>
    <property type="match status" value="3"/>
</dbReference>
<proteinExistence type="predicted"/>
<dbReference type="InterPro" id="IPR001611">
    <property type="entry name" value="Leu-rich_rpt"/>
</dbReference>
<dbReference type="SUPFAM" id="SSF52047">
    <property type="entry name" value="RNI-like"/>
    <property type="match status" value="1"/>
</dbReference>
<keyword evidence="6" id="KW-1185">Reference proteome</keyword>
<dbReference type="GO" id="GO:0006913">
    <property type="term" value="P:nucleocytoplasmic transport"/>
    <property type="evidence" value="ECO:0007669"/>
    <property type="project" value="TreeGrafter"/>
</dbReference>
<dbReference type="InterPro" id="IPR027038">
    <property type="entry name" value="RanGap"/>
</dbReference>
<organism evidence="5 6">
    <name type="scientific">Malassezia globosa (strain ATCC MYA-4612 / CBS 7966)</name>
    <name type="common">Dandruff-associated fungus</name>
    <dbReference type="NCBI Taxonomy" id="425265"/>
    <lineage>
        <taxon>Eukaryota</taxon>
        <taxon>Fungi</taxon>
        <taxon>Dikarya</taxon>
        <taxon>Basidiomycota</taxon>
        <taxon>Ustilaginomycotina</taxon>
        <taxon>Malasseziomycetes</taxon>
        <taxon>Malasseziales</taxon>
        <taxon>Malasseziaceae</taxon>
        <taxon>Malassezia</taxon>
    </lineage>
</organism>
<feature type="region of interest" description="Disordered" evidence="4">
    <location>
        <begin position="621"/>
        <end position="665"/>
    </location>
</feature>
<dbReference type="GO" id="GO:0005634">
    <property type="term" value="C:nucleus"/>
    <property type="evidence" value="ECO:0007669"/>
    <property type="project" value="TreeGrafter"/>
</dbReference>
<evidence type="ECO:0000313" key="5">
    <source>
        <dbReference type="EMBL" id="EDP41665.1"/>
    </source>
</evidence>
<dbReference type="OMA" id="DHACIQR"/>
<sequence length="742" mass="81044">MTPASVSPLPPCKARAAPHRGILRACAPLVSDSLWAGPEWLYHVNARLAQNNVSVKVPVPEGNLFGNVLRRWSKKQPDVPFESGDILSDALRRVHFRTEDLAHTYPISRTLAPGEEAATRERIESEAQARLERLCGRPWTPRELQSLYRVCCRAREDVPHSEILAVLEQASSWPQARVRALDFRDIPLARIAVPLADLLCAPTGVQALLLERCGLDSDAMRAVASAVFLGQSVHSLIVADNPNIQAQGWRSVSALIDDNRVLRHLDVSHNNFSRSSLRVLLTPLAHRRSFLHSLRLDGCALRLVHLELVAEAVRASSLKHISLRQNAISSVGSQALAHMLCDWDPTALPAMEEMEQVGLVAVSTPEDLYGNESQNHVVSSLLHGTDAPGAVERAELRQTIAARAQAFQHALSEIPCFGHLLTLDLKSNGLNDNDMSGVATSLRRNRTLRVLSLADNAITHHGLALLAEALRYNTNLETLDVSANACCGPDLTGVLRLRVALAIHPHLKRVNLSGTHLAAEGALALAECLPDAENIVHLDLTKNPLGLVGMLGLAAGARRNTSVRCIDVSLEDTPEFIQAAREVYLRCATNAQAAQDQVPPGVKIQRPLDKSELAWALHQNEQGGAADSSQPASETEPSEYSESPDSKDGDEEDEEEHVTDLGQSEVEGVQKLDGCIKQEVGDHGAKDNECDGCRGQDVTLSIRPLNTLQQENNMATKMRLSSCLMYQLLLHHQRQMIALKLS</sequence>
<keyword evidence="1" id="KW-0343">GTPase activation</keyword>
<dbReference type="EMBL" id="AAYY01000018">
    <property type="protein sequence ID" value="EDP41665.1"/>
    <property type="molecule type" value="Genomic_DNA"/>
</dbReference>
<feature type="compositionally biased region" description="Polar residues" evidence="4">
    <location>
        <begin position="621"/>
        <end position="630"/>
    </location>
</feature>
<accession>A8QCT9</accession>
<dbReference type="PANTHER" id="PTHR24113">
    <property type="entry name" value="RAN GTPASE-ACTIVATING PROTEIN 1"/>
    <property type="match status" value="1"/>
</dbReference>
<dbReference type="GO" id="GO:0031267">
    <property type="term" value="F:small GTPase binding"/>
    <property type="evidence" value="ECO:0007669"/>
    <property type="project" value="TreeGrafter"/>
</dbReference>
<feature type="compositionally biased region" description="Low complexity" evidence="4">
    <location>
        <begin position="631"/>
        <end position="643"/>
    </location>
</feature>
<dbReference type="GeneID" id="5853185"/>
<feature type="compositionally biased region" description="Acidic residues" evidence="4">
    <location>
        <begin position="648"/>
        <end position="657"/>
    </location>
</feature>
<dbReference type="GO" id="GO:0048471">
    <property type="term" value="C:perinuclear region of cytoplasm"/>
    <property type="evidence" value="ECO:0007669"/>
    <property type="project" value="TreeGrafter"/>
</dbReference>
<protein>
    <submittedName>
        <fullName evidence="5">Uncharacterized protein</fullName>
    </submittedName>
</protein>
<evidence type="ECO:0000256" key="2">
    <source>
        <dbReference type="ARBA" id="ARBA00022614"/>
    </source>
</evidence>
<dbReference type="GO" id="GO:0005829">
    <property type="term" value="C:cytosol"/>
    <property type="evidence" value="ECO:0007669"/>
    <property type="project" value="TreeGrafter"/>
</dbReference>
<dbReference type="AlphaFoldDB" id="A8QCT9"/>
<comment type="caution">
    <text evidence="5">The sequence shown here is derived from an EMBL/GenBank/DDBJ whole genome shotgun (WGS) entry which is preliminary data.</text>
</comment>
<evidence type="ECO:0000256" key="4">
    <source>
        <dbReference type="SAM" id="MobiDB-lite"/>
    </source>
</evidence>
<dbReference type="InParanoid" id="A8QCT9"/>
<dbReference type="Proteomes" id="UP000008837">
    <property type="component" value="Unassembled WGS sequence"/>
</dbReference>
<dbReference type="PANTHER" id="PTHR24113:SF12">
    <property type="entry name" value="RAN GTPASE-ACTIVATING PROTEIN 1"/>
    <property type="match status" value="1"/>
</dbReference>
<dbReference type="RefSeq" id="XP_001728879.1">
    <property type="nucleotide sequence ID" value="XM_001728827.1"/>
</dbReference>
<dbReference type="KEGG" id="mgl:MGL_4046"/>
<dbReference type="InterPro" id="IPR032675">
    <property type="entry name" value="LRR_dom_sf"/>
</dbReference>
<keyword evidence="3" id="KW-0677">Repeat</keyword>
<evidence type="ECO:0000313" key="6">
    <source>
        <dbReference type="Proteomes" id="UP000008837"/>
    </source>
</evidence>
<dbReference type="VEuPathDB" id="FungiDB:MGL_4046"/>